<feature type="region of interest" description="Disordered" evidence="1">
    <location>
        <begin position="24"/>
        <end position="44"/>
    </location>
</feature>
<evidence type="ECO:0000313" key="3">
    <source>
        <dbReference type="RefSeq" id="XP_048137830.1"/>
    </source>
</evidence>
<evidence type="ECO:0000256" key="1">
    <source>
        <dbReference type="SAM" id="MobiDB-lite"/>
    </source>
</evidence>
<proteinExistence type="predicted"/>
<reference evidence="3" key="1">
    <citation type="submission" date="2025-08" db="UniProtKB">
        <authorList>
            <consortium name="RefSeq"/>
        </authorList>
    </citation>
    <scope>IDENTIFICATION</scope>
    <source>
        <tissue evidence="3">Leaf</tissue>
    </source>
</reference>
<accession>A0ABM3HMK1</accession>
<dbReference type="Proteomes" id="UP000827889">
    <property type="component" value="Chromosome 7"/>
</dbReference>
<sequence length="399" mass="45861">MLREPIHGRRIKQEIQKLTSIRTPSPCLNPVRESPGLPTRPSPPTWLSPLPPPFFCCQNLPRTSHFPFTYQITKFPFSTNSLATRPSAAAYYCRAPDPEPKTHFEDPNLNVESLRESSDDRRENGGGRSRTLPEERVLLFTCASEDGKCCVYLVWTKHNSQELCREEGRTLCIKRISPFFTEWRDCPPGTLELLKQNPKVFNKLEVYPGDMYDVAMEELRKYGDKVMPPSEQVLPSFPFFSKVANEPEVYLGRGFRVAYEAAMKYGHFPLQVASKLEVYLGHGFRVAYEAAMKYGVGPMMRHFSLQVLPLFPFPFFCKVANKRVVYLEQRFRVAYEEAMEYGVGFMRHHFPLQVALCNTRPLSRKIQLIIASLMFETVRFIASDLIMLQVLLACGIVNH</sequence>
<gene>
    <name evidence="3" type="primary">LOC115754505</name>
</gene>
<protein>
    <submittedName>
        <fullName evidence="3">Uncharacterized protein LOC115754505 isoform X1</fullName>
    </submittedName>
</protein>
<keyword evidence="2" id="KW-1185">Reference proteome</keyword>
<name>A0ABM3HMK1_9MYRT</name>
<dbReference type="GeneID" id="115754505"/>
<dbReference type="RefSeq" id="XP_048137830.1">
    <property type="nucleotide sequence ID" value="XM_048281873.1"/>
</dbReference>
<organism evidence="2 3">
    <name type="scientific">Rhodamnia argentea</name>
    <dbReference type="NCBI Taxonomy" id="178133"/>
    <lineage>
        <taxon>Eukaryota</taxon>
        <taxon>Viridiplantae</taxon>
        <taxon>Streptophyta</taxon>
        <taxon>Embryophyta</taxon>
        <taxon>Tracheophyta</taxon>
        <taxon>Spermatophyta</taxon>
        <taxon>Magnoliopsida</taxon>
        <taxon>eudicotyledons</taxon>
        <taxon>Gunneridae</taxon>
        <taxon>Pentapetalae</taxon>
        <taxon>rosids</taxon>
        <taxon>malvids</taxon>
        <taxon>Myrtales</taxon>
        <taxon>Myrtaceae</taxon>
        <taxon>Myrtoideae</taxon>
        <taxon>Myrteae</taxon>
        <taxon>Australasian group</taxon>
        <taxon>Rhodamnia</taxon>
    </lineage>
</organism>
<evidence type="ECO:0000313" key="2">
    <source>
        <dbReference type="Proteomes" id="UP000827889"/>
    </source>
</evidence>